<feature type="compositionally biased region" description="Polar residues" evidence="1">
    <location>
        <begin position="323"/>
        <end position="337"/>
    </location>
</feature>
<dbReference type="WBParaSite" id="NBR_0001722501-mRNA-1">
    <property type="protein sequence ID" value="NBR_0001722501-mRNA-1"/>
    <property type="gene ID" value="NBR_0001722501"/>
</dbReference>
<evidence type="ECO:0000256" key="2">
    <source>
        <dbReference type="SAM" id="SignalP"/>
    </source>
</evidence>
<accession>A0A0N4YJR7</accession>
<keyword evidence="2" id="KW-0732">Signal</keyword>
<feature type="chain" id="PRO_5043125761" evidence="2">
    <location>
        <begin position="21"/>
        <end position="373"/>
    </location>
</feature>
<feature type="compositionally biased region" description="Basic and acidic residues" evidence="1">
    <location>
        <begin position="292"/>
        <end position="315"/>
    </location>
</feature>
<feature type="signal peptide" evidence="2">
    <location>
        <begin position="1"/>
        <end position="20"/>
    </location>
</feature>
<reference evidence="5" key="1">
    <citation type="submission" date="2017-02" db="UniProtKB">
        <authorList>
            <consortium name="WormBaseParasite"/>
        </authorList>
    </citation>
    <scope>IDENTIFICATION</scope>
</reference>
<dbReference type="AlphaFoldDB" id="A0A0N4YJR7"/>
<organism evidence="5">
    <name type="scientific">Nippostrongylus brasiliensis</name>
    <name type="common">Rat hookworm</name>
    <dbReference type="NCBI Taxonomy" id="27835"/>
    <lineage>
        <taxon>Eukaryota</taxon>
        <taxon>Metazoa</taxon>
        <taxon>Ecdysozoa</taxon>
        <taxon>Nematoda</taxon>
        <taxon>Chromadorea</taxon>
        <taxon>Rhabditida</taxon>
        <taxon>Rhabditina</taxon>
        <taxon>Rhabditomorpha</taxon>
        <taxon>Strongyloidea</taxon>
        <taxon>Heligmosomidae</taxon>
        <taxon>Nippostrongylus</taxon>
    </lineage>
</organism>
<sequence>MMVVVMVSLELMLIVNTIHGSFCETTWNLKENPEVEKGKGCIAVWTDWDCEMHPDLEYRYVTDGDNTKCEFHRPYIHCPCPEATNMKDCVNYLSTSWDYDSDDDDHHNNNNDNNDDDTYRSNRRNDEERTTLKLLVASWCLTSVLVAQLVFIRLCRRARRQRYEESQREWQRIIKEQYATMLAAEQARRGKSKELWPEDQPKSTINMTPEREIAMGSRKENPRTFSLVRSRSAEPKTLKTEKLFEIFTGKSSSSENIKGNPKSRKIKEDGEKTLKTQKLLEMFTGKSYSSGNKKDNPDNPKHNEENGERSLKTEELLEIFTGKSYTSRNKKSNPTNPKHNKEIGQSSDDSLSVSMSKEIAKKENTNKRPASKE</sequence>
<gene>
    <name evidence="3" type="ORF">NBR_LOCUS17226</name>
</gene>
<feature type="compositionally biased region" description="Basic and acidic residues" evidence="1">
    <location>
        <begin position="358"/>
        <end position="373"/>
    </location>
</feature>
<evidence type="ECO:0000313" key="5">
    <source>
        <dbReference type="WBParaSite" id="NBR_0001722501-mRNA-1"/>
    </source>
</evidence>
<feature type="region of interest" description="Disordered" evidence="1">
    <location>
        <begin position="251"/>
        <end position="373"/>
    </location>
</feature>
<dbReference type="EMBL" id="UYSL01022625">
    <property type="protein sequence ID" value="VDL80839.1"/>
    <property type="molecule type" value="Genomic_DNA"/>
</dbReference>
<keyword evidence="4" id="KW-1185">Reference proteome</keyword>
<evidence type="ECO:0000313" key="4">
    <source>
        <dbReference type="Proteomes" id="UP000271162"/>
    </source>
</evidence>
<dbReference type="Proteomes" id="UP000271162">
    <property type="component" value="Unassembled WGS sequence"/>
</dbReference>
<evidence type="ECO:0000256" key="1">
    <source>
        <dbReference type="SAM" id="MobiDB-lite"/>
    </source>
</evidence>
<reference evidence="3 4" key="2">
    <citation type="submission" date="2018-11" db="EMBL/GenBank/DDBJ databases">
        <authorList>
            <consortium name="Pathogen Informatics"/>
        </authorList>
    </citation>
    <scope>NUCLEOTIDE SEQUENCE [LARGE SCALE GENOMIC DNA]</scope>
</reference>
<protein>
    <submittedName>
        <fullName evidence="5">Fibronectin type-III domain-containing protein</fullName>
    </submittedName>
</protein>
<proteinExistence type="predicted"/>
<name>A0A0N4YJR7_NIPBR</name>
<feature type="region of interest" description="Disordered" evidence="1">
    <location>
        <begin position="104"/>
        <end position="124"/>
    </location>
</feature>
<feature type="compositionally biased region" description="Low complexity" evidence="1">
    <location>
        <begin position="346"/>
        <end position="356"/>
    </location>
</feature>
<evidence type="ECO:0000313" key="3">
    <source>
        <dbReference type="EMBL" id="VDL80839.1"/>
    </source>
</evidence>